<name>A0AAN4Z081_9BILA</name>
<keyword evidence="2" id="KW-1185">Reference proteome</keyword>
<dbReference type="EMBL" id="BTRK01000001">
    <property type="protein sequence ID" value="GMR31456.1"/>
    <property type="molecule type" value="Genomic_DNA"/>
</dbReference>
<feature type="non-terminal residue" evidence="1">
    <location>
        <position position="1"/>
    </location>
</feature>
<gene>
    <name evidence="1" type="ORF">PMAYCL1PPCAC_01651</name>
</gene>
<dbReference type="AlphaFoldDB" id="A0AAN4Z081"/>
<evidence type="ECO:0000313" key="1">
    <source>
        <dbReference type="EMBL" id="GMR31456.1"/>
    </source>
</evidence>
<comment type="caution">
    <text evidence="1">The sequence shown here is derived from an EMBL/GenBank/DDBJ whole genome shotgun (WGS) entry which is preliminary data.</text>
</comment>
<evidence type="ECO:0000313" key="2">
    <source>
        <dbReference type="Proteomes" id="UP001328107"/>
    </source>
</evidence>
<reference evidence="2" key="1">
    <citation type="submission" date="2022-10" db="EMBL/GenBank/DDBJ databases">
        <title>Genome assembly of Pristionchus species.</title>
        <authorList>
            <person name="Yoshida K."/>
            <person name="Sommer R.J."/>
        </authorList>
    </citation>
    <scope>NUCLEOTIDE SEQUENCE [LARGE SCALE GENOMIC DNA]</scope>
    <source>
        <strain evidence="2">RS5460</strain>
    </source>
</reference>
<organism evidence="1 2">
    <name type="scientific">Pristionchus mayeri</name>
    <dbReference type="NCBI Taxonomy" id="1317129"/>
    <lineage>
        <taxon>Eukaryota</taxon>
        <taxon>Metazoa</taxon>
        <taxon>Ecdysozoa</taxon>
        <taxon>Nematoda</taxon>
        <taxon>Chromadorea</taxon>
        <taxon>Rhabditida</taxon>
        <taxon>Rhabditina</taxon>
        <taxon>Diplogasteromorpha</taxon>
        <taxon>Diplogasteroidea</taxon>
        <taxon>Neodiplogasteridae</taxon>
        <taxon>Pristionchus</taxon>
    </lineage>
</organism>
<dbReference type="Proteomes" id="UP001328107">
    <property type="component" value="Unassembled WGS sequence"/>
</dbReference>
<proteinExistence type="predicted"/>
<sequence>SWESLPWPASIRIYFHLRTNEECNDLANLSQVSRHFHTEVFEFMKKDENRPGIKNLRLEKTSNEMEMSIGLYPSNIPFYALTTLKSGRFMRLGCSVHPILQLTLSGSTDSILMQVSGLLSSYINLANIWGDEFTHDEFSLCVDLMHKSTFGRLIVFSETLDDSTAAHILSLTSHVKEIFFSSIAAQLSDPANFVRQLASSVSSSVISLQFPSSSSSFFGLLHSFWNKFLNENLTNGSIECIRARNMEGEITKAPFVLPDTPIGWLHWFKKV</sequence>
<protein>
    <submittedName>
        <fullName evidence="1">Uncharacterized protein</fullName>
    </submittedName>
</protein>
<accession>A0AAN4Z081</accession>